<sequence>KNKAIEPSIGEIEVNPRARSAKLRVAVKL</sequence>
<organism evidence="1">
    <name type="scientific">human gut metagenome</name>
    <dbReference type="NCBI Taxonomy" id="408170"/>
    <lineage>
        <taxon>unclassified sequences</taxon>
        <taxon>metagenomes</taxon>
        <taxon>organismal metagenomes</taxon>
    </lineage>
</organism>
<evidence type="ECO:0000313" key="1">
    <source>
        <dbReference type="EMBL" id="ETJ37812.1"/>
    </source>
</evidence>
<accession>W1Y5L1</accession>
<name>W1Y5L1_9ZZZZ</name>
<dbReference type="EMBL" id="AZMM01007993">
    <property type="protein sequence ID" value="ETJ37812.1"/>
    <property type="molecule type" value="Genomic_DNA"/>
</dbReference>
<proteinExistence type="predicted"/>
<feature type="non-terminal residue" evidence="1">
    <location>
        <position position="1"/>
    </location>
</feature>
<gene>
    <name evidence="1" type="ORF">Q604_UNBC07993G0001</name>
</gene>
<comment type="caution">
    <text evidence="1">The sequence shown here is derived from an EMBL/GenBank/DDBJ whole genome shotgun (WGS) entry which is preliminary data.</text>
</comment>
<reference evidence="1" key="1">
    <citation type="submission" date="2013-12" db="EMBL/GenBank/DDBJ databases">
        <title>A Varibaculum cambriense genome reconstructed from a premature infant gut community with otherwise low bacterial novelty that shifts toward anaerobic metabolism during the third week of life.</title>
        <authorList>
            <person name="Brown C.T."/>
            <person name="Sharon I."/>
            <person name="Thomas B.C."/>
            <person name="Castelle C.J."/>
            <person name="Morowitz M.J."/>
            <person name="Banfield J.F."/>
        </authorList>
    </citation>
    <scope>NUCLEOTIDE SEQUENCE</scope>
</reference>
<dbReference type="AlphaFoldDB" id="W1Y5L1"/>
<dbReference type="Gene3D" id="3.40.50.150">
    <property type="entry name" value="Vaccinia Virus protein VP39"/>
    <property type="match status" value="1"/>
</dbReference>
<protein>
    <recommendedName>
        <fullName evidence="2">16S rRNA (Cytosine(1402)-N(4))-methyltransferase</fullName>
    </recommendedName>
</protein>
<evidence type="ECO:0008006" key="2">
    <source>
        <dbReference type="Google" id="ProtNLM"/>
    </source>
</evidence>
<dbReference type="InterPro" id="IPR029063">
    <property type="entry name" value="SAM-dependent_MTases_sf"/>
</dbReference>